<accession>A0ABU3SV21</accession>
<dbReference type="Proteomes" id="UP001247805">
    <property type="component" value="Unassembled WGS sequence"/>
</dbReference>
<keyword evidence="2" id="KW-1185">Reference proteome</keyword>
<protein>
    <submittedName>
        <fullName evidence="1">Uncharacterized protein</fullName>
    </submittedName>
</protein>
<evidence type="ECO:0000313" key="2">
    <source>
        <dbReference type="Proteomes" id="UP001247805"/>
    </source>
</evidence>
<gene>
    <name evidence="1" type="ORF">RS130_07715</name>
</gene>
<comment type="caution">
    <text evidence="1">The sequence shown here is derived from an EMBL/GenBank/DDBJ whole genome shotgun (WGS) entry which is preliminary data.</text>
</comment>
<evidence type="ECO:0000313" key="1">
    <source>
        <dbReference type="EMBL" id="MDU0353827.1"/>
    </source>
</evidence>
<reference evidence="1 2" key="1">
    <citation type="submission" date="2023-10" db="EMBL/GenBank/DDBJ databases">
        <title>Glaciecola aquimarina strain GGW-M5 nov., isolated from a coastal seawater.</title>
        <authorList>
            <person name="Bayburt H."/>
            <person name="Kim J.M."/>
            <person name="Choi B.J."/>
            <person name="Jeon C.O."/>
        </authorList>
    </citation>
    <scope>NUCLEOTIDE SEQUENCE [LARGE SCALE GENOMIC DNA]</scope>
    <source>
        <strain evidence="1 2">KCTC 32108</strain>
    </source>
</reference>
<organism evidence="1 2">
    <name type="scientific">Paraglaciecola aquimarina</name>
    <dbReference type="NCBI Taxonomy" id="1235557"/>
    <lineage>
        <taxon>Bacteria</taxon>
        <taxon>Pseudomonadati</taxon>
        <taxon>Pseudomonadota</taxon>
        <taxon>Gammaproteobacteria</taxon>
        <taxon>Alteromonadales</taxon>
        <taxon>Alteromonadaceae</taxon>
        <taxon>Paraglaciecola</taxon>
    </lineage>
</organism>
<proteinExistence type="predicted"/>
<dbReference type="EMBL" id="JAWDIO010000002">
    <property type="protein sequence ID" value="MDU0353827.1"/>
    <property type="molecule type" value="Genomic_DNA"/>
</dbReference>
<dbReference type="RefSeq" id="WP_316025472.1">
    <property type="nucleotide sequence ID" value="NZ_JAWDIO010000002.1"/>
</dbReference>
<name>A0ABU3SV21_9ALTE</name>
<sequence length="100" mass="10879">MSKPIMTIIDGEKSAKVYFDQIGVSIISGIVTIGITHKQFTNYLAKIDQIDGGFITGNSSSERINFIHGGAAMTLSSADFNILKLKHSQYLETITPESLV</sequence>